<name>X1SM34_9ZZZZ</name>
<sequence>MEDMEPTNLCETCRKELECLERGIFERETCDEYQPLPLGELLARDEFVRAVMVGACPKCGSEDTYGCENNPLLQDSTIGHCLDCETYWCLECDYVFETIEEGMQCSHWAICTQCSDENGYLDPIEFMETICETCEYYDDGCQLEDPFDCAKQWQYVCPYEGDVTECPKIKEFLLEQA</sequence>
<dbReference type="AlphaFoldDB" id="X1SM34"/>
<evidence type="ECO:0000313" key="1">
    <source>
        <dbReference type="EMBL" id="GAI76430.1"/>
    </source>
</evidence>
<organism evidence="1">
    <name type="scientific">marine sediment metagenome</name>
    <dbReference type="NCBI Taxonomy" id="412755"/>
    <lineage>
        <taxon>unclassified sequences</taxon>
        <taxon>metagenomes</taxon>
        <taxon>ecological metagenomes</taxon>
    </lineage>
</organism>
<comment type="caution">
    <text evidence="1">The sequence shown here is derived from an EMBL/GenBank/DDBJ whole genome shotgun (WGS) entry which is preliminary data.</text>
</comment>
<accession>X1SM34</accession>
<protein>
    <submittedName>
        <fullName evidence="1">Uncharacterized protein</fullName>
    </submittedName>
</protein>
<dbReference type="EMBL" id="BARW01010451">
    <property type="protein sequence ID" value="GAI76430.1"/>
    <property type="molecule type" value="Genomic_DNA"/>
</dbReference>
<gene>
    <name evidence="1" type="ORF">S12H4_20574</name>
</gene>
<proteinExistence type="predicted"/>
<reference evidence="1" key="1">
    <citation type="journal article" date="2014" name="Front. Microbiol.">
        <title>High frequency of phylogenetically diverse reductive dehalogenase-homologous genes in deep subseafloor sedimentary metagenomes.</title>
        <authorList>
            <person name="Kawai M."/>
            <person name="Futagami T."/>
            <person name="Toyoda A."/>
            <person name="Takaki Y."/>
            <person name="Nishi S."/>
            <person name="Hori S."/>
            <person name="Arai W."/>
            <person name="Tsubouchi T."/>
            <person name="Morono Y."/>
            <person name="Uchiyama I."/>
            <person name="Ito T."/>
            <person name="Fujiyama A."/>
            <person name="Inagaki F."/>
            <person name="Takami H."/>
        </authorList>
    </citation>
    <scope>NUCLEOTIDE SEQUENCE</scope>
    <source>
        <strain evidence="1">Expedition CK06-06</strain>
    </source>
</reference>